<evidence type="ECO:0000313" key="1">
    <source>
        <dbReference type="EMBL" id="ALL68559.1"/>
    </source>
</evidence>
<sequence length="525" mass="59219">MHTTSSHPDSGLLYKALFEALYLITEMDYTNGYVGLGNATVIPQVIVWAVGKRHPELIEEIQTSGDIDRFREVLGHYGALRVIAERLQRDACLSCCDAYGGSDDGSWHLTPEDHLHAVTHGDWRCTDPKAEKLLVQVLHALNTTFKFDTPDLDRHIETPWRPVVEANHAAFGLAGMQKSEHTKLPASALVHMNRQLLGCDDGDHSSFWATAYTSAIGKWLEQDLPDVADEIVKSGLTSGYFKCVSCYCSIMLSVEAVWQAMSYPIRMCLLKAETEGEALGVARTFVTACSKSQHEEEVLATLLWEMVKRRNHRKEPKNIFVSDASDPCIDAMRSRSEGKATGYLVDTESLPDDFRNLTDEKQALVVFVPDDLLENLEGLTRWDGLDCYFRKYGSDGRSVLSLAISRLFCCDHKALWPLMFEWRRRVPVVYIFDAKAAMALHKFNHFVDLLNVHKTSHRHRDTVVVTEVQCSTDAAAHVVLNGHEDSGRRLSVIPDISDLRSRMRTDTLSETFHRDHPQLEGRVSF</sequence>
<protein>
    <submittedName>
        <fullName evidence="1">Uncharacterized protein</fullName>
    </submittedName>
</protein>
<dbReference type="EMBL" id="CP012747">
    <property type="protein sequence ID" value="ALL68559.1"/>
    <property type="molecule type" value="Genomic_DNA"/>
</dbReference>
<reference evidence="1 2" key="1">
    <citation type="journal article" date="2014" name="Genome Announc.">
        <title>Draft Genome Sequence of the Haloacid-Degrading Burkholderia caribensis Strain MBA4.</title>
        <authorList>
            <person name="Pan Y."/>
            <person name="Kong K.F."/>
            <person name="Tsang J.S."/>
        </authorList>
    </citation>
    <scope>NUCLEOTIDE SEQUENCE [LARGE SCALE GENOMIC DNA]</scope>
    <source>
        <strain evidence="1 2">MBA4</strain>
    </source>
</reference>
<proteinExistence type="predicted"/>
<organism evidence="1 2">
    <name type="scientific">Paraburkholderia caribensis MBA4</name>
    <dbReference type="NCBI Taxonomy" id="1323664"/>
    <lineage>
        <taxon>Bacteria</taxon>
        <taxon>Pseudomonadati</taxon>
        <taxon>Pseudomonadota</taxon>
        <taxon>Betaproteobacteria</taxon>
        <taxon>Burkholderiales</taxon>
        <taxon>Burkholderiaceae</taxon>
        <taxon>Paraburkholderia</taxon>
    </lineage>
</organism>
<dbReference type="Proteomes" id="UP000019146">
    <property type="component" value="Chromosome 2"/>
</dbReference>
<dbReference type="KEGG" id="bcai:K788_0000408"/>
<name>A0A0P0RII0_9BURK</name>
<dbReference type="AlphaFoldDB" id="A0A0P0RII0"/>
<accession>A0A0P0RII0</accession>
<gene>
    <name evidence="1" type="ORF">K788_0000408</name>
</gene>
<evidence type="ECO:0000313" key="2">
    <source>
        <dbReference type="Proteomes" id="UP000019146"/>
    </source>
</evidence>